<keyword evidence="2 6" id="KW-0812">Transmembrane</keyword>
<dbReference type="InterPro" id="IPR036259">
    <property type="entry name" value="MFS_trans_sf"/>
</dbReference>
<evidence type="ECO:0000259" key="7">
    <source>
        <dbReference type="PROSITE" id="PS50850"/>
    </source>
</evidence>
<feature type="transmembrane region" description="Helical" evidence="6">
    <location>
        <begin position="125"/>
        <end position="146"/>
    </location>
</feature>
<dbReference type="SUPFAM" id="SSF103473">
    <property type="entry name" value="MFS general substrate transporter"/>
    <property type="match status" value="1"/>
</dbReference>
<feature type="transmembrane region" description="Helical" evidence="6">
    <location>
        <begin position="370"/>
        <end position="391"/>
    </location>
</feature>
<protein>
    <submittedName>
        <fullName evidence="8">Proton/phosphate symporter</fullName>
    </submittedName>
</protein>
<comment type="subcellular location">
    <subcellularLocation>
        <location evidence="1">Membrane</location>
        <topology evidence="1">Multi-pass membrane protein</topology>
    </subcellularLocation>
</comment>
<feature type="compositionally biased region" description="Polar residues" evidence="5">
    <location>
        <begin position="534"/>
        <end position="545"/>
    </location>
</feature>
<accession>A0A146HTW7</accession>
<dbReference type="PROSITE" id="PS00216">
    <property type="entry name" value="SUGAR_TRANSPORT_1"/>
    <property type="match status" value="1"/>
</dbReference>
<sequence length="561" mass="62147">MGYESPPNVVEAGKAHEVKAAAAKLAEAEVDANYEKLMKKNVIVRFVYWVLSFVIPGLGMFSEAYFIFSVGNLKTLWGAAYPECWKTHQTCSSKLTDTITYTQVSGIIAGQLFIGLFADKLGRKLGSVMTASIMFIFAILITASTGSDSGKLFTMFTVVQFFFGVGVGGEYPVASTSANERAENSKHLQNRRGETVVLVFSMQGWGNAVNTLVLVILCAAFDQYNPPYSKHRLEIIWRLSYGLGIIPLSFILFWRIFVLKESAVWTGKRQSLHDLGDAGRRPWRRNLLLLKYFWHRIAGTALSWFVWDFAFYGNKLFQSTFIAIIKPEAKGNIIVGLEWTLLNSAVALTGYYFAAFTIDKPWMGRKRMQVMGFMWMGVLFIICAADYHHLIKGGIHWFQFLYFFSSFWGQFGPNATTWLLPAETIPTEMRSMCHGFSAAVGKAGALVAGVVFGKVNDQTKFWISAACGFAGAVLTIALIPDLTGLDLREGDKRWLAIVDGAEHEYTGPALAPKHLSLFERIIGYSKNYKAGTSGYESNGSGSDTPTKIAATEVEPAAPVKV</sequence>
<feature type="transmembrane region" description="Helical" evidence="6">
    <location>
        <begin position="461"/>
        <end position="479"/>
    </location>
</feature>
<dbReference type="PROSITE" id="PS50850">
    <property type="entry name" value="MFS"/>
    <property type="match status" value="1"/>
</dbReference>
<name>A0A146HTW7_PARKE</name>
<feature type="region of interest" description="Disordered" evidence="5">
    <location>
        <begin position="533"/>
        <end position="561"/>
    </location>
</feature>
<keyword evidence="3 6" id="KW-1133">Transmembrane helix</keyword>
<evidence type="ECO:0000256" key="6">
    <source>
        <dbReference type="SAM" id="Phobius"/>
    </source>
</evidence>
<dbReference type="EMBL" id="LC093959">
    <property type="protein sequence ID" value="BAU71126.1"/>
    <property type="molecule type" value="mRNA"/>
</dbReference>
<feature type="transmembrane region" description="Helical" evidence="6">
    <location>
        <begin position="99"/>
        <end position="118"/>
    </location>
</feature>
<dbReference type="GO" id="GO:0016020">
    <property type="term" value="C:membrane"/>
    <property type="evidence" value="ECO:0007669"/>
    <property type="project" value="UniProtKB-SubCell"/>
</dbReference>
<proteinExistence type="evidence at transcript level"/>
<evidence type="ECO:0000256" key="5">
    <source>
        <dbReference type="SAM" id="MobiDB-lite"/>
    </source>
</evidence>
<evidence type="ECO:0000256" key="1">
    <source>
        <dbReference type="ARBA" id="ARBA00004141"/>
    </source>
</evidence>
<keyword evidence="4 6" id="KW-0472">Membrane</keyword>
<feature type="transmembrane region" description="Helical" evidence="6">
    <location>
        <begin position="152"/>
        <end position="174"/>
    </location>
</feature>
<dbReference type="InterPro" id="IPR005828">
    <property type="entry name" value="MFS_sugar_transport-like"/>
</dbReference>
<feature type="transmembrane region" description="Helical" evidence="6">
    <location>
        <begin position="293"/>
        <end position="313"/>
    </location>
</feature>
<dbReference type="PANTHER" id="PTHR24064">
    <property type="entry name" value="SOLUTE CARRIER FAMILY 22 MEMBER"/>
    <property type="match status" value="1"/>
</dbReference>
<evidence type="ECO:0000313" key="8">
    <source>
        <dbReference type="EMBL" id="BAU71126.1"/>
    </source>
</evidence>
<reference evidence="8" key="1">
    <citation type="submission" date="2015-10" db="EMBL/GenBank/DDBJ databases">
        <title>Towards Deciphering the Relationship between Polyphosphate Accumulation Dynamics and Electron-dense Bodies Ultrastructure in the Green Alga Parachlorella kessleri.</title>
        <authorList>
            <person name="Ota S."/>
            <person name="Yoshihara M."/>
            <person name="Yamazaki T."/>
            <person name="Takeshita T."/>
            <person name="Hiram A."/>
            <person name="Konomi M."/>
            <person name="Oshima K."/>
            <person name="Hattori M."/>
            <person name="Bisova K."/>
            <person name="Zachleder V."/>
            <person name="Kawano S."/>
        </authorList>
    </citation>
    <scope>NUCLEOTIDE SEQUENCE</scope>
    <source>
        <strain evidence="8">NIES-2152</strain>
    </source>
</reference>
<feature type="domain" description="Major facilitator superfamily (MFS) profile" evidence="7">
    <location>
        <begin position="52"/>
        <end position="483"/>
    </location>
</feature>
<feature type="transmembrane region" description="Helical" evidence="6">
    <location>
        <begin position="195"/>
        <end position="221"/>
    </location>
</feature>
<dbReference type="AlphaFoldDB" id="A0A146HTW7"/>
<feature type="transmembrane region" description="Helical" evidence="6">
    <location>
        <begin position="46"/>
        <end position="68"/>
    </location>
</feature>
<dbReference type="GO" id="GO:0022857">
    <property type="term" value="F:transmembrane transporter activity"/>
    <property type="evidence" value="ECO:0007669"/>
    <property type="project" value="InterPro"/>
</dbReference>
<organism evidence="8">
    <name type="scientific">Parachlorella kessleri</name>
    <name type="common">Green alga</name>
    <name type="synonym">Chlorella kessleri</name>
    <dbReference type="NCBI Taxonomy" id="3074"/>
    <lineage>
        <taxon>Eukaryota</taxon>
        <taxon>Viridiplantae</taxon>
        <taxon>Chlorophyta</taxon>
        <taxon>core chlorophytes</taxon>
        <taxon>Trebouxiophyceae</taxon>
        <taxon>Chlorellales</taxon>
        <taxon>Chlorellaceae</taxon>
        <taxon>Parachlorella</taxon>
    </lineage>
</organism>
<feature type="transmembrane region" description="Helical" evidence="6">
    <location>
        <begin position="432"/>
        <end position="455"/>
    </location>
</feature>
<feature type="transmembrane region" description="Helical" evidence="6">
    <location>
        <begin position="241"/>
        <end position="259"/>
    </location>
</feature>
<feature type="transmembrane region" description="Helical" evidence="6">
    <location>
        <begin position="333"/>
        <end position="358"/>
    </location>
</feature>
<evidence type="ECO:0000256" key="3">
    <source>
        <dbReference type="ARBA" id="ARBA00022989"/>
    </source>
</evidence>
<evidence type="ECO:0000256" key="2">
    <source>
        <dbReference type="ARBA" id="ARBA00022692"/>
    </source>
</evidence>
<dbReference type="Gene3D" id="1.20.1250.20">
    <property type="entry name" value="MFS general substrate transporter like domains"/>
    <property type="match status" value="1"/>
</dbReference>
<feature type="transmembrane region" description="Helical" evidence="6">
    <location>
        <begin position="397"/>
        <end position="420"/>
    </location>
</feature>
<dbReference type="Pfam" id="PF00083">
    <property type="entry name" value="Sugar_tr"/>
    <property type="match status" value="2"/>
</dbReference>
<dbReference type="InterPro" id="IPR005829">
    <property type="entry name" value="Sugar_transporter_CS"/>
</dbReference>
<dbReference type="InterPro" id="IPR020846">
    <property type="entry name" value="MFS_dom"/>
</dbReference>
<evidence type="ECO:0000256" key="4">
    <source>
        <dbReference type="ARBA" id="ARBA00023136"/>
    </source>
</evidence>